<evidence type="ECO:0000259" key="5">
    <source>
        <dbReference type="SMART" id="SM00470"/>
    </source>
</evidence>
<dbReference type="InterPro" id="IPR050336">
    <property type="entry name" value="Chromosome_partition/occlusion"/>
</dbReference>
<evidence type="ECO:0000313" key="6">
    <source>
        <dbReference type="EMBL" id="ADU28282.1"/>
    </source>
</evidence>
<protein>
    <submittedName>
        <fullName evidence="6">ParB-like partition protein</fullName>
    </submittedName>
</protein>
<proteinExistence type="inferred from homology"/>
<dbReference type="GO" id="GO:0009295">
    <property type="term" value="C:nucleoid"/>
    <property type="evidence" value="ECO:0007669"/>
    <property type="project" value="UniProtKB-SubCell"/>
</dbReference>
<sequence length="279" mass="30723">MKRGLGKGLDALFADNATGDASAPVNLRLSEIEPNTDQPRKEFEPEALSQLADSIRQHGILQPLLVRPIPGTGTYQLVAGERRWRAARMAGLSEAPVVIREMDDTAVLEVALIENLQREDLNPIEEAEGFHALIETYGLTQDEVATRVGKSRPAVANALRLLSLPEKIRAMVQDGRLSQGHARTLLALDNEQAQNELADLAVAKKLSVRELEKLVKHYGKGETKEKPLPSVFAVETERSLTDLFGRKVKVMEGKGKGMLSLEYYGEDDLRALVKRLAGE</sequence>
<accession>E6U8G3</accession>
<evidence type="ECO:0000313" key="7">
    <source>
        <dbReference type="Proteomes" id="UP000001551"/>
    </source>
</evidence>
<dbReference type="Pfam" id="PF17762">
    <property type="entry name" value="HTH_ParB"/>
    <property type="match status" value="1"/>
</dbReference>
<dbReference type="FunFam" id="3.90.1530.30:FF:000001">
    <property type="entry name" value="Chromosome partitioning protein ParB"/>
    <property type="match status" value="1"/>
</dbReference>
<dbReference type="CDD" id="cd16393">
    <property type="entry name" value="SPO0J_N"/>
    <property type="match status" value="1"/>
</dbReference>
<keyword evidence="3" id="KW-0159">Chromosome partition</keyword>
<dbReference type="HOGENOM" id="CLU_023853_0_0_9"/>
<gene>
    <name evidence="6" type="ordered locus">Ethha_2790</name>
</gene>
<name>E6U8G3_ETHHY</name>
<keyword evidence="7" id="KW-1185">Reference proteome</keyword>
<dbReference type="AlphaFoldDB" id="E6U8G3"/>
<dbReference type="InterPro" id="IPR004437">
    <property type="entry name" value="ParB/RepB/Spo0J"/>
</dbReference>
<dbReference type="FunFam" id="1.10.10.2830:FF:000001">
    <property type="entry name" value="Chromosome partitioning protein ParB"/>
    <property type="match status" value="1"/>
</dbReference>
<dbReference type="InterPro" id="IPR041468">
    <property type="entry name" value="HTH_ParB/Spo0J"/>
</dbReference>
<evidence type="ECO:0000256" key="2">
    <source>
        <dbReference type="ARBA" id="ARBA00006295"/>
    </source>
</evidence>
<feature type="domain" description="ParB-like N-terminal" evidence="5">
    <location>
        <begin position="25"/>
        <end position="116"/>
    </location>
</feature>
<dbReference type="PANTHER" id="PTHR33375">
    <property type="entry name" value="CHROMOSOME-PARTITIONING PROTEIN PARB-RELATED"/>
    <property type="match status" value="1"/>
</dbReference>
<dbReference type="SUPFAM" id="SSF110849">
    <property type="entry name" value="ParB/Sulfiredoxin"/>
    <property type="match status" value="1"/>
</dbReference>
<dbReference type="NCBIfam" id="TIGR00180">
    <property type="entry name" value="parB_part"/>
    <property type="match status" value="1"/>
</dbReference>
<dbReference type="GO" id="GO:0007059">
    <property type="term" value="P:chromosome segregation"/>
    <property type="evidence" value="ECO:0007669"/>
    <property type="project" value="UniProtKB-KW"/>
</dbReference>
<dbReference type="KEGG" id="eha:Ethha_2790"/>
<organism evidence="6 7">
    <name type="scientific">Ethanoligenens harbinense (strain DSM 18485 / JCM 12961 / CGMCC 1.5033 / YUAN-3)</name>
    <dbReference type="NCBI Taxonomy" id="663278"/>
    <lineage>
        <taxon>Bacteria</taxon>
        <taxon>Bacillati</taxon>
        <taxon>Bacillota</taxon>
        <taxon>Clostridia</taxon>
        <taxon>Eubacteriales</taxon>
        <taxon>Oscillospiraceae</taxon>
        <taxon>Ethanoligenens</taxon>
    </lineage>
</organism>
<dbReference type="PANTHER" id="PTHR33375:SF1">
    <property type="entry name" value="CHROMOSOME-PARTITIONING PROTEIN PARB-RELATED"/>
    <property type="match status" value="1"/>
</dbReference>
<dbReference type="Proteomes" id="UP000001551">
    <property type="component" value="Chromosome"/>
</dbReference>
<evidence type="ECO:0000256" key="4">
    <source>
        <dbReference type="ARBA" id="ARBA00023125"/>
    </source>
</evidence>
<dbReference type="InterPro" id="IPR036086">
    <property type="entry name" value="ParB/Sulfiredoxin_sf"/>
</dbReference>
<reference evidence="6 7" key="1">
    <citation type="submission" date="2010-12" db="EMBL/GenBank/DDBJ databases">
        <title>Complete sequence of Ethanoligenens harbinense YUAN-3.</title>
        <authorList>
            <person name="Lucas S."/>
            <person name="Copeland A."/>
            <person name="Lapidus A."/>
            <person name="Cheng J.-F."/>
            <person name="Bruce D."/>
            <person name="Goodwin L."/>
            <person name="Pitluck S."/>
            <person name="Chertkov O."/>
            <person name="Misra M."/>
            <person name="Detter J.C."/>
            <person name="Han C."/>
            <person name="Tapia R."/>
            <person name="Land M."/>
            <person name="Hauser L."/>
            <person name="Jeffries C."/>
            <person name="Kyrpides N."/>
            <person name="Ivanova N."/>
            <person name="Mikhailova N."/>
            <person name="Wang A."/>
            <person name="Mouttaki H."/>
            <person name="He Z."/>
            <person name="Zhou J."/>
            <person name="Hemme C.L."/>
            <person name="Woyke T."/>
        </authorList>
    </citation>
    <scope>NUCLEOTIDE SEQUENCE [LARGE SCALE GENOMIC DNA]</scope>
    <source>
        <strain evidence="7">DSM 18485 / JCM 12961 / CGMCC 1.5033 / YUAN-3</strain>
    </source>
</reference>
<dbReference type="GO" id="GO:0005694">
    <property type="term" value="C:chromosome"/>
    <property type="evidence" value="ECO:0007669"/>
    <property type="project" value="TreeGrafter"/>
</dbReference>
<evidence type="ECO:0000256" key="1">
    <source>
        <dbReference type="ARBA" id="ARBA00004453"/>
    </source>
</evidence>
<comment type="subcellular location">
    <subcellularLocation>
        <location evidence="1">Cytoplasm</location>
        <location evidence="1">Nucleoid</location>
    </subcellularLocation>
</comment>
<dbReference type="SMART" id="SM00470">
    <property type="entry name" value="ParB"/>
    <property type="match status" value="1"/>
</dbReference>
<dbReference type="Gene3D" id="3.90.1530.30">
    <property type="match status" value="1"/>
</dbReference>
<dbReference type="RefSeq" id="WP_013486625.1">
    <property type="nucleotide sequence ID" value="NC_014828.1"/>
</dbReference>
<dbReference type="STRING" id="663278.Ethha_2790"/>
<dbReference type="InterPro" id="IPR003115">
    <property type="entry name" value="ParB_N"/>
</dbReference>
<dbReference type="SUPFAM" id="SSF109709">
    <property type="entry name" value="KorB DNA-binding domain-like"/>
    <property type="match status" value="1"/>
</dbReference>
<dbReference type="eggNOG" id="COG1475">
    <property type="taxonomic scope" value="Bacteria"/>
</dbReference>
<comment type="similarity">
    <text evidence="2">Belongs to the ParB family.</text>
</comment>
<dbReference type="EMBL" id="CP002400">
    <property type="protein sequence ID" value="ADU28282.1"/>
    <property type="molecule type" value="Genomic_DNA"/>
</dbReference>
<dbReference type="Pfam" id="PF02195">
    <property type="entry name" value="ParB_N"/>
    <property type="match status" value="1"/>
</dbReference>
<dbReference type="Gene3D" id="1.10.10.2830">
    <property type="match status" value="1"/>
</dbReference>
<keyword evidence="4" id="KW-0238">DNA-binding</keyword>
<evidence type="ECO:0000256" key="3">
    <source>
        <dbReference type="ARBA" id="ARBA00022829"/>
    </source>
</evidence>
<dbReference type="GO" id="GO:0003677">
    <property type="term" value="F:DNA binding"/>
    <property type="evidence" value="ECO:0007669"/>
    <property type="project" value="UniProtKB-KW"/>
</dbReference>